<keyword evidence="2" id="KW-1185">Reference proteome</keyword>
<protein>
    <submittedName>
        <fullName evidence="1">Uncharacterized protein</fullName>
    </submittedName>
</protein>
<comment type="caution">
    <text evidence="1">The sequence shown here is derived from an EMBL/GenBank/DDBJ whole genome shotgun (WGS) entry which is preliminary data.</text>
</comment>
<gene>
    <name evidence="1" type="ORF">PGLA1383_LOCUS31046</name>
</gene>
<sequence>MFNFSNLDDIEADAATPEWLKWQGVPEWQRTPEESIAVLESDREEHFASPPLIEAEREYVYERLDIPPLPDDDAFDPLGLAEDTTDAFEQKIASWSGQVIVNFASNAVEELTLYKKAKEEHQAYIDALHRERLAYLKSTSLSGKLSQGIELEGRQITSKGTPMMNRTAFTWREIHSSLPWEMKRLPNDTVVAESVLTSSQKFVKSLTQVGRGAMLAAGVLVHTLCGLANQVRPMPERRWGRNAEWHLAINDVFFPAAFIVDDGSDPWHESMSDSYSSFCLQSSQKVCIGKCLWSCNIAVSSMGLDRNSDLSNHMISAHHSRQPAIVLQDSGRGYLHAAGSQHGPKPHLLDACCVFGANWRPEPSTHVQQPRSDIIDGRRAPLPPQCTPVTPISTTASLSSICTRGQVCGNNTSVGWRDVPALDFEIASAGMAGFVSVVANKRTTCLMITRGTSNTCMFGSR</sequence>
<accession>A0A813FMF7</accession>
<name>A0A813FMF7_POLGL</name>
<evidence type="ECO:0000313" key="2">
    <source>
        <dbReference type="Proteomes" id="UP000654075"/>
    </source>
</evidence>
<dbReference type="Proteomes" id="UP000654075">
    <property type="component" value="Unassembled WGS sequence"/>
</dbReference>
<evidence type="ECO:0000313" key="1">
    <source>
        <dbReference type="EMBL" id="CAE8613271.1"/>
    </source>
</evidence>
<dbReference type="AlphaFoldDB" id="A0A813FMF7"/>
<reference evidence="1" key="1">
    <citation type="submission" date="2021-02" db="EMBL/GenBank/DDBJ databases">
        <authorList>
            <person name="Dougan E. K."/>
            <person name="Rhodes N."/>
            <person name="Thang M."/>
            <person name="Chan C."/>
        </authorList>
    </citation>
    <scope>NUCLEOTIDE SEQUENCE</scope>
</reference>
<proteinExistence type="predicted"/>
<dbReference type="EMBL" id="CAJNNV010025229">
    <property type="protein sequence ID" value="CAE8613271.1"/>
    <property type="molecule type" value="Genomic_DNA"/>
</dbReference>
<organism evidence="1 2">
    <name type="scientific">Polarella glacialis</name>
    <name type="common">Dinoflagellate</name>
    <dbReference type="NCBI Taxonomy" id="89957"/>
    <lineage>
        <taxon>Eukaryota</taxon>
        <taxon>Sar</taxon>
        <taxon>Alveolata</taxon>
        <taxon>Dinophyceae</taxon>
        <taxon>Suessiales</taxon>
        <taxon>Suessiaceae</taxon>
        <taxon>Polarella</taxon>
    </lineage>
</organism>